<evidence type="ECO:0000313" key="1">
    <source>
        <dbReference type="EMBL" id="AOZ71016.1"/>
    </source>
</evidence>
<keyword evidence="2" id="KW-1185">Reference proteome</keyword>
<protein>
    <recommendedName>
        <fullName evidence="3">AsmA-like C-terminal domain-containing protein</fullName>
    </recommendedName>
</protein>
<name>A0A1D9MGQ6_9RHOB</name>
<evidence type="ECO:0000313" key="2">
    <source>
        <dbReference type="Proteomes" id="UP000176562"/>
    </source>
</evidence>
<gene>
    <name evidence="1" type="ORF">LPB142_10610</name>
</gene>
<dbReference type="AlphaFoldDB" id="A0A1D9MGQ6"/>
<evidence type="ECO:0008006" key="3">
    <source>
        <dbReference type="Google" id="ProtNLM"/>
    </source>
</evidence>
<reference evidence="1 2" key="1">
    <citation type="submission" date="2016-10" db="EMBL/GenBank/DDBJ databases">
        <title>Rhodobacter sp. LPB0142, isolated from sea water.</title>
        <authorList>
            <person name="Kim E."/>
            <person name="Yi H."/>
        </authorList>
    </citation>
    <scope>NUCLEOTIDE SEQUENCE [LARGE SCALE GENOMIC DNA]</scope>
    <source>
        <strain evidence="1 2">LPB0142</strain>
    </source>
</reference>
<accession>A0A1D9MGQ6</accession>
<organism evidence="1 2">
    <name type="scientific">Rhodobacter xanthinilyticus</name>
    <dbReference type="NCBI Taxonomy" id="1850250"/>
    <lineage>
        <taxon>Bacteria</taxon>
        <taxon>Pseudomonadati</taxon>
        <taxon>Pseudomonadota</taxon>
        <taxon>Alphaproteobacteria</taxon>
        <taxon>Rhodobacterales</taxon>
        <taxon>Rhodobacter group</taxon>
        <taxon>Rhodobacter</taxon>
    </lineage>
</organism>
<dbReference type="Proteomes" id="UP000176562">
    <property type="component" value="Chromosome"/>
</dbReference>
<sequence>MRRPRFGLVVVLAVPLLLIAALFAAMVVTHQPVPVPRALVDRIETRANAALGGRLKVTLGGGAEIFVDEGFLPRVRFRYVELTRASGLPIAVLGELRATLDTEGLLAGRPGLKSLRVRGATVALRRLEDGRIDLDLGQAPMPFTTITAALDAFEAAFATPALKGLEQITAEELTLRLRDERLGRNWEVSQGRLRLSQDPQAIGLTLAFDVGEAGRLPAQVALTASTRKGSPEASFGAAVTDVPARDLALQSPALAVLGLIDAPISGSLRSGLDAAGTLERMDATLELGQGALSPAEGARPIPFEGAHLALAYDRGAQRVSVSELSFTSRALRFKAAGQALLREFRKGLPQSVLTQVSLSDLQLDPEGVFERPARFSEGAVDLRLRLKPFRAELGQLQLVEGDHRLSARGAVSADAAGWRVAVDTGIDRISHGDLLALWPPALVPHTRNWVDLNVATGELQNVRAALRLAPGAEPQLALGYEFRGADVRVLRELPLIREGRGFATIHAFSHALMVEEGHVIAPAGGQIEVADSTMVVRDIRVKPAPAEVHLVTRSPIPAALSLLDQKPFEFMTKAGRGTDIAEGWAEAETNLRFVMKKKLPPNEVDFDVRAKLMDVRSEKIVPGRAFTADLLRLTADRKGLVISGRGALDGVRFDGRWAQNFGPEYKGLSAVRGYVEITPAGLETFKVGLPAGMVSGAGWGSLAVDLVQGGRSGFRLETDLKGLALKIPEVGFAKAAGPKGNLQIAGALGAPPEIDRIALTAPGLSGEGRLAVAAGGGLERLSLSKLRLGGWFDGAVDLVGRGAGRAPDVEVKGGALDLRKMNLGAGGKAAGGGTRISGRLDRLTVAEGLALTGLKGAFTTRGGFSGSFTGQINGGAAVAGLVEPGPGGRPAVKVSARDAGAALASANIFGKARGGALGLTLTPTGKHSYDGSATATNLRVKDAPVLASMLSAASIIGLLEQLNGEGILFSTAEARFRLTPEGLSLTRGEALGASMGVTMTGNYYPGSGQIDMQGVISPFYIVNAIGQIFARKGEGLFGFTYSLTGAAKAPKVVINPLSIFTPGMFREIFRRAPPKLVTE</sequence>
<dbReference type="EMBL" id="CP017781">
    <property type="protein sequence ID" value="AOZ71016.1"/>
    <property type="molecule type" value="Genomic_DNA"/>
</dbReference>
<proteinExistence type="predicted"/>
<dbReference type="KEGG" id="rhp:LPB142_10610"/>
<dbReference type="STRING" id="1850250.LPB142_10610"/>